<organism evidence="1 2">
    <name type="scientific">Paramecium bursaria Chlorella virus 1</name>
    <name type="common">PBCV-1</name>
    <dbReference type="NCBI Taxonomy" id="10506"/>
    <lineage>
        <taxon>Viruses</taxon>
        <taxon>Varidnaviria</taxon>
        <taxon>Bamfordvirae</taxon>
        <taxon>Nucleocytoviricota</taxon>
        <taxon>Megaviricetes</taxon>
        <taxon>Algavirales</taxon>
        <taxon>Phycodnaviridae</taxon>
        <taxon>Chlorovirus</taxon>
        <taxon>Chlorovirus vanettense</taxon>
    </lineage>
</organism>
<dbReference type="KEGG" id="vg:10971193"/>
<dbReference type="EMBL" id="JF411744">
    <property type="protein sequence ID" value="AEI70040.1"/>
    <property type="molecule type" value="Genomic_DNA"/>
</dbReference>
<reference evidence="1 2" key="5">
    <citation type="journal article" date="1997" name="Virology">
        <title>Analysis of 74 kb of DNA located at the right end of the 330-kb chlorella virus PBCV-1 genome.</title>
        <authorList>
            <person name="Li Y."/>
            <person name="Lu Z."/>
            <person name="Sun L."/>
            <person name="Ropp S."/>
            <person name="Kutish G.F."/>
            <person name="Rock D.L."/>
            <person name="Van Etten J.L."/>
        </authorList>
    </citation>
    <scope>NUCLEOTIDE SEQUENCE [LARGE SCALE GENOMIC DNA]</scope>
</reference>
<protein>
    <submittedName>
        <fullName evidence="1">Uncharacterized protein</fullName>
    </submittedName>
</protein>
<reference evidence="1 2" key="8">
    <citation type="journal article" date="2010" name="J. Virol.">
        <title>Microarray analysis of Paramecium bursaria chlorella virus 1 transcription.</title>
        <authorList>
            <person name="Yanai-Balser G.M."/>
            <person name="Duncan G.A."/>
            <person name="Eudy J.D."/>
            <person name="Wang D."/>
            <person name="Li X."/>
            <person name="Agarkova I.V."/>
            <person name="Dunigan D.D."/>
            <person name="Van Etten J.L."/>
        </authorList>
    </citation>
    <scope>NUCLEOTIDE SEQUENCE [LARGE SCALE GENOMIC DNA]</scope>
</reference>
<reference evidence="1 2" key="2">
    <citation type="journal article" date="1995" name="Virology">
        <title>Analysis of 43 kb of the Chlorella virus PBCV-1 330-kb genome: map positions 45 to 88.</title>
        <authorList>
            <person name="Li Y."/>
            <person name="Lu Z."/>
            <person name="Burbank D.E."/>
            <person name="Kutish G.F."/>
            <person name="Rock D.L."/>
            <person name="Van Etten J.L."/>
        </authorList>
    </citation>
    <scope>NUCLEOTIDE SEQUENCE [LARGE SCALE GENOMIC DNA]</scope>
</reference>
<organismHost>
    <name type="scientific">Chlorella</name>
    <dbReference type="NCBI Taxonomy" id="3071"/>
</organismHost>
<reference evidence="1 2" key="6">
    <citation type="journal article" date="1999" name="Virology">
        <title>Chlorella virus PBCV-1 encodes a functional homospermidine synthase.</title>
        <authorList>
            <person name="Kaiser A."/>
            <person name="Vollmert M."/>
            <person name="Tholl D."/>
            <person name="Graves M.V."/>
            <person name="Gurnon J.R."/>
            <person name="Xing W."/>
            <person name="Lisec A.D."/>
            <person name="Nickerson K.W."/>
            <person name="Van Etten J.L."/>
        </authorList>
    </citation>
    <scope>NUCLEOTIDE SEQUENCE [LARGE SCALE GENOMIC DNA]</scope>
</reference>
<reference evidence="1 2" key="7">
    <citation type="journal article" date="2000" name="Virology">
        <title>Characterization of a beta-1,3-glucanase encoded by chlorella virus PBCV-1.</title>
        <authorList>
            <person name="Sun L."/>
            <person name="Gurnon J.R."/>
            <person name="Adams B.J."/>
            <person name="Graves M.V."/>
            <person name="Van Etten J.L."/>
        </authorList>
    </citation>
    <scope>NUCLEOTIDE SEQUENCE [LARGE SCALE GENOMIC DNA]</scope>
</reference>
<reference evidence="1 2" key="3">
    <citation type="journal article" date="1996" name="Virology">
        <title>Analysis of 94 kb of the chlorella virus PBCV-1 330-kb genome: map positions 88 to 182.</title>
        <authorList>
            <person name="Lu Z."/>
            <person name="Li Y."/>
            <person name="Que Q."/>
            <person name="Kutish G.F."/>
            <person name="Rock D.L."/>
            <person name="Van Etten J.L."/>
        </authorList>
    </citation>
    <scope>NUCLEOTIDE SEQUENCE [LARGE SCALE GENOMIC DNA]</scope>
</reference>
<sequence>MTNIGARFVILILRCFVKNHFQDYSTRCAHIKTSHRIVYCCWNFAIAPASLKFGSFEEHVER</sequence>
<gene>
    <name evidence="1" type="primary">A108aR</name>
</gene>
<accession>F8TTX9</accession>
<reference evidence="1 2" key="1">
    <citation type="journal article" date="1995" name="Virology">
        <title>Analysis of 45 kb of DNA located at the left end of the chlorella virus PBCV-1 genome.</title>
        <authorList>
            <person name="Lu Z."/>
            <person name="Li Y."/>
            <person name="Zhang Y."/>
            <person name="Kutish G.F."/>
            <person name="Rock D.L."/>
            <person name="Van Etten J.L."/>
        </authorList>
    </citation>
    <scope>NUCLEOTIDE SEQUENCE [LARGE SCALE GENOMIC DNA]</scope>
</reference>
<dbReference type="RefSeq" id="YP_004678895.1">
    <property type="nucleotide sequence ID" value="NC_000852.5"/>
</dbReference>
<evidence type="ECO:0000313" key="1">
    <source>
        <dbReference type="EMBL" id="AEI70040.1"/>
    </source>
</evidence>
<dbReference type="GeneID" id="10971193"/>
<name>F8TTX9_PBCV1</name>
<reference evidence="1 2" key="4">
    <citation type="journal article" date="1996" name="Virology">
        <title>Analysis of 76 kb of the chlorella virus PBCV-1 330-kb genome: map positions 182 to 258.</title>
        <authorList>
            <person name="Kutish G.F."/>
            <person name="Li Y."/>
            <person name="Lu Z."/>
            <person name="Furuta M."/>
            <person name="Rock D.L."/>
            <person name="Van Etten J.L."/>
        </authorList>
    </citation>
    <scope>NUCLEOTIDE SEQUENCE [LARGE SCALE GENOMIC DNA]</scope>
</reference>
<keyword evidence="2" id="KW-1185">Reference proteome</keyword>
<evidence type="ECO:0000313" key="2">
    <source>
        <dbReference type="Proteomes" id="UP000000862"/>
    </source>
</evidence>
<proteinExistence type="predicted"/>
<dbReference type="Proteomes" id="UP000000862">
    <property type="component" value="Segment"/>
</dbReference>